<feature type="signal peptide" evidence="1">
    <location>
        <begin position="1"/>
        <end position="20"/>
    </location>
</feature>
<gene>
    <name evidence="2" type="ORF">QNI16_02165</name>
</gene>
<feature type="chain" id="PRO_5042157340" evidence="1">
    <location>
        <begin position="21"/>
        <end position="248"/>
    </location>
</feature>
<dbReference type="AlphaFoldDB" id="A0AAE3QKQ2"/>
<evidence type="ECO:0000256" key="1">
    <source>
        <dbReference type="SAM" id="SignalP"/>
    </source>
</evidence>
<comment type="caution">
    <text evidence="2">The sequence shown here is derived from an EMBL/GenBank/DDBJ whole genome shotgun (WGS) entry which is preliminary data.</text>
</comment>
<proteinExistence type="predicted"/>
<evidence type="ECO:0000313" key="3">
    <source>
        <dbReference type="Proteomes" id="UP001241110"/>
    </source>
</evidence>
<dbReference type="Proteomes" id="UP001241110">
    <property type="component" value="Unassembled WGS sequence"/>
</dbReference>
<protein>
    <submittedName>
        <fullName evidence="2">Uncharacterized protein</fullName>
    </submittedName>
</protein>
<dbReference type="EMBL" id="JASJOS010000001">
    <property type="protein sequence ID" value="MDJ1479270.1"/>
    <property type="molecule type" value="Genomic_DNA"/>
</dbReference>
<organism evidence="2 3">
    <name type="scientific">Xanthocytophaga flava</name>
    <dbReference type="NCBI Taxonomy" id="3048013"/>
    <lineage>
        <taxon>Bacteria</taxon>
        <taxon>Pseudomonadati</taxon>
        <taxon>Bacteroidota</taxon>
        <taxon>Cytophagia</taxon>
        <taxon>Cytophagales</taxon>
        <taxon>Rhodocytophagaceae</taxon>
        <taxon>Xanthocytophaga</taxon>
    </lineage>
</organism>
<sequence>MKKTVMFFAMLFVGSISVFAQDKGDEPDNSVFQFLPVYDRYASKECIVKLKDGTTVKGINDDLDRKKGQITAIEIKDPATKKTTEYKAEQIDEMYLYPSGFDKLSKRSAAVTDLKAYTNNSLDKILNQGYCYFKNQSVSLKNKKKEKEFLMQLVNPDFCSAIMVFGDNMAKESASIGVGPMKVAGGIDKSFYVRKGDEVFWLKKAEFEDNYDRLFGDSPEFVAKFPKKDVVWRKLNLYIYEYTKTVTK</sequence>
<reference evidence="2" key="1">
    <citation type="submission" date="2023-05" db="EMBL/GenBank/DDBJ databases">
        <authorList>
            <person name="Zhang X."/>
        </authorList>
    </citation>
    <scope>NUCLEOTIDE SEQUENCE</scope>
    <source>
        <strain evidence="2">YF14B1</strain>
    </source>
</reference>
<evidence type="ECO:0000313" key="2">
    <source>
        <dbReference type="EMBL" id="MDJ1479270.1"/>
    </source>
</evidence>
<keyword evidence="1" id="KW-0732">Signal</keyword>
<dbReference type="RefSeq" id="WP_313975309.1">
    <property type="nucleotide sequence ID" value="NZ_JASJOS010000001.1"/>
</dbReference>
<name>A0AAE3QKQ2_9BACT</name>
<accession>A0AAE3QKQ2</accession>